<feature type="compositionally biased region" description="Low complexity" evidence="1">
    <location>
        <begin position="816"/>
        <end position="826"/>
    </location>
</feature>
<feature type="compositionally biased region" description="Polar residues" evidence="1">
    <location>
        <begin position="488"/>
        <end position="497"/>
    </location>
</feature>
<feature type="compositionally biased region" description="Low complexity" evidence="1">
    <location>
        <begin position="137"/>
        <end position="157"/>
    </location>
</feature>
<evidence type="ECO:0000313" key="3">
    <source>
        <dbReference type="Proteomes" id="UP000664132"/>
    </source>
</evidence>
<feature type="compositionally biased region" description="Low complexity" evidence="1">
    <location>
        <begin position="41"/>
        <end position="54"/>
    </location>
</feature>
<reference evidence="2" key="1">
    <citation type="submission" date="2021-02" db="EMBL/GenBank/DDBJ databases">
        <title>Genome sequence Cadophora malorum strain M34.</title>
        <authorList>
            <person name="Stefanovic E."/>
            <person name="Vu D."/>
            <person name="Scully C."/>
            <person name="Dijksterhuis J."/>
            <person name="Roader J."/>
            <person name="Houbraken J."/>
        </authorList>
    </citation>
    <scope>NUCLEOTIDE SEQUENCE</scope>
    <source>
        <strain evidence="2">M34</strain>
    </source>
</reference>
<gene>
    <name evidence="2" type="ORF">IFR04_002027</name>
</gene>
<feature type="compositionally biased region" description="Polar residues" evidence="1">
    <location>
        <begin position="171"/>
        <end position="195"/>
    </location>
</feature>
<dbReference type="AlphaFoldDB" id="A0A8H8BUY9"/>
<feature type="compositionally biased region" description="Basic and acidic residues" evidence="1">
    <location>
        <begin position="205"/>
        <end position="222"/>
    </location>
</feature>
<feature type="region of interest" description="Disordered" evidence="1">
    <location>
        <begin position="100"/>
        <end position="222"/>
    </location>
</feature>
<feature type="region of interest" description="Disordered" evidence="1">
    <location>
        <begin position="25"/>
        <end position="77"/>
    </location>
</feature>
<feature type="compositionally biased region" description="Low complexity" evidence="1">
    <location>
        <begin position="119"/>
        <end position="129"/>
    </location>
</feature>
<evidence type="ECO:0000313" key="2">
    <source>
        <dbReference type="EMBL" id="KAG4424867.1"/>
    </source>
</evidence>
<sequence>MPIAGSDEPWVDQLCDQLSHRHSIFPPVPRIPSMYSSQNLARPRPVGRPPAAVEPRPDYRRPHTPTSRHNPHFPDFDGYYAQAVQDINRRAANINDEEDLYGASPARNRPDVPSSNVLSSSRRPTTPTRIPTPPNDPMRTPRMYSPTPRPRSSTVPSIARASDEFDESEATVVSSFDKSSATTDNPENDTTSLSDTMVEDDESEKIDVSSLERPRDPVGRSKFDRANVKKSVKKPLFFGKVAASSPSITTPKEPLQKSLRHQNSFSNLKKSSVKNNSVESLDNVSTTSDLPTNIDHKVEEKKAAPAIGGKIKDNGSHDRPPTRLGGPRPSRSMFNLRQKAQTPTPRTFVISGPMDMQHVSGNGTALEGVLTRQVKEQASISNLKKSVTSAQGNDNEKPLMVKSKTTVRFTEQTSPRPAKATTSVHNSGRGTVPSTEKSSPTIVEVGGTKFVMLNPSSPAKTTSGPTSGMKKSSSTSAKIGGRAATPNLIKSSTSAQITERAPAPNLTKSSTSAQLNGRISALGRWAQRANPVTTRPNSKLKGDKLRASIGQTYNPVHVSGEGTAFHNVQDEIHAPSQPSLPAQAPKPVVTQDSVISTPFNVVHISGEAALRKLLDDGRAPAPAPYAQPPRSATPAFGVRMPRPNSKAKNHFKRSGSSAVVISSPLNPIHVSGDGTAFDEVMGKSNSSNNDMEDSTKKISPRRYQSMQDFRVRDAASPTRIPSPIFEDKQGRNFTAPVSSMKENLHPAKAHRLLGTISPARVQPKPSNLPLPKSKTFGKLSSLSSSFGRSMVNLAARNQITYSLNAESVTSLHAEPTTSVSSATATAEPLSTPARPITPLISTPGSNVTMVYDVPAGDNWAGRFSVLRDKFMTELMNTTMRDPKTMQRFQSREESQKKRKKKARNSDNPFHDDDDSGEVGIENLSIEEEFCWKRIFMTLESRAMGDEVKESLWRYQETWARAHNALWLLPSCCKEENSTGFMSRVNRAIGRKD</sequence>
<feature type="region of interest" description="Disordered" evidence="1">
    <location>
        <begin position="711"/>
        <end position="730"/>
    </location>
</feature>
<feature type="region of interest" description="Disordered" evidence="1">
    <location>
        <begin position="621"/>
        <end position="652"/>
    </location>
</feature>
<keyword evidence="3" id="KW-1185">Reference proteome</keyword>
<feature type="region of interest" description="Disordered" evidence="1">
    <location>
        <begin position="452"/>
        <end position="513"/>
    </location>
</feature>
<feature type="compositionally biased region" description="Polar residues" evidence="1">
    <location>
        <begin position="332"/>
        <end position="343"/>
    </location>
</feature>
<proteinExistence type="predicted"/>
<feature type="region of interest" description="Disordered" evidence="1">
    <location>
        <begin position="812"/>
        <end position="837"/>
    </location>
</feature>
<comment type="caution">
    <text evidence="2">The sequence shown here is derived from an EMBL/GenBank/DDBJ whole genome shotgun (WGS) entry which is preliminary data.</text>
</comment>
<name>A0A8H8BUY9_9HELO</name>
<dbReference type="OrthoDB" id="3557758at2759"/>
<feature type="compositionally biased region" description="Polar residues" evidence="1">
    <location>
        <begin position="282"/>
        <end position="291"/>
    </location>
</feature>
<accession>A0A8H8BUY9</accession>
<feature type="compositionally biased region" description="Basic and acidic residues" evidence="1">
    <location>
        <begin position="310"/>
        <end position="321"/>
    </location>
</feature>
<feature type="compositionally biased region" description="Basic and acidic residues" evidence="1">
    <location>
        <begin position="294"/>
        <end position="303"/>
    </location>
</feature>
<feature type="compositionally biased region" description="Low complexity" evidence="1">
    <location>
        <begin position="266"/>
        <end position="281"/>
    </location>
</feature>
<organism evidence="2 3">
    <name type="scientific">Cadophora malorum</name>
    <dbReference type="NCBI Taxonomy" id="108018"/>
    <lineage>
        <taxon>Eukaryota</taxon>
        <taxon>Fungi</taxon>
        <taxon>Dikarya</taxon>
        <taxon>Ascomycota</taxon>
        <taxon>Pezizomycotina</taxon>
        <taxon>Leotiomycetes</taxon>
        <taxon>Helotiales</taxon>
        <taxon>Ploettnerulaceae</taxon>
        <taxon>Cadophora</taxon>
    </lineage>
</organism>
<feature type="compositionally biased region" description="Polar residues" evidence="1">
    <location>
        <begin position="454"/>
        <end position="477"/>
    </location>
</feature>
<feature type="compositionally biased region" description="Basic and acidic residues" evidence="1">
    <location>
        <begin position="880"/>
        <end position="895"/>
    </location>
</feature>
<feature type="region of interest" description="Disordered" evidence="1">
    <location>
        <begin position="876"/>
        <end position="917"/>
    </location>
</feature>
<feature type="region of interest" description="Disordered" evidence="1">
    <location>
        <begin position="407"/>
        <end position="440"/>
    </location>
</feature>
<feature type="region of interest" description="Disordered" evidence="1">
    <location>
        <begin position="266"/>
        <end position="343"/>
    </location>
</feature>
<evidence type="ECO:0000256" key="1">
    <source>
        <dbReference type="SAM" id="MobiDB-lite"/>
    </source>
</evidence>
<dbReference type="EMBL" id="JAFJYH010000016">
    <property type="protein sequence ID" value="KAG4424867.1"/>
    <property type="molecule type" value="Genomic_DNA"/>
</dbReference>
<dbReference type="Proteomes" id="UP000664132">
    <property type="component" value="Unassembled WGS sequence"/>
</dbReference>
<protein>
    <submittedName>
        <fullName evidence="2">Uncharacterized protein</fullName>
    </submittedName>
</protein>